<evidence type="ECO:0000256" key="1">
    <source>
        <dbReference type="ARBA" id="ARBA00004651"/>
    </source>
</evidence>
<dbReference type="InterPro" id="IPR050429">
    <property type="entry name" value="PTS_Glucose_EIICBA"/>
</dbReference>
<keyword evidence="4" id="KW-0762">Sugar transport</keyword>
<feature type="transmembrane region" description="Helical" evidence="12">
    <location>
        <begin position="53"/>
        <end position="71"/>
    </location>
</feature>
<evidence type="ECO:0000256" key="4">
    <source>
        <dbReference type="ARBA" id="ARBA00022597"/>
    </source>
</evidence>
<evidence type="ECO:0000259" key="14">
    <source>
        <dbReference type="PROSITE" id="PS51103"/>
    </source>
</evidence>
<evidence type="ECO:0000256" key="3">
    <source>
        <dbReference type="ARBA" id="ARBA00022475"/>
    </source>
</evidence>
<dbReference type="SUPFAM" id="SSF55604">
    <property type="entry name" value="Glucose permease domain IIB"/>
    <property type="match status" value="1"/>
</dbReference>
<dbReference type="InterPro" id="IPR010974">
    <property type="entry name" value="PTS_IIBC_nag"/>
</dbReference>
<evidence type="ECO:0000256" key="2">
    <source>
        <dbReference type="ARBA" id="ARBA00022448"/>
    </source>
</evidence>
<dbReference type="GO" id="GO:0015764">
    <property type="term" value="P:N-acetylglucosamine transport"/>
    <property type="evidence" value="ECO:0007669"/>
    <property type="project" value="TreeGrafter"/>
</dbReference>
<dbReference type="PROSITE" id="PS01035">
    <property type="entry name" value="PTS_EIIB_TYPE_1_CYS"/>
    <property type="match status" value="1"/>
</dbReference>
<comment type="caution">
    <text evidence="15">The sequence shown here is derived from an EMBL/GenBank/DDBJ whole genome shotgun (WGS) entry which is preliminary data.</text>
</comment>
<evidence type="ECO:0000256" key="10">
    <source>
        <dbReference type="ARBA" id="ARBA00023136"/>
    </source>
</evidence>
<dbReference type="Proteomes" id="UP000277108">
    <property type="component" value="Unassembled WGS sequence"/>
</dbReference>
<dbReference type="PROSITE" id="PS51103">
    <property type="entry name" value="PTS_EIIC_TYPE_1"/>
    <property type="match status" value="1"/>
</dbReference>
<keyword evidence="16" id="KW-1185">Reference proteome</keyword>
<dbReference type="RefSeq" id="WP_123808273.1">
    <property type="nucleotide sequence ID" value="NZ_RKRK01000004.1"/>
</dbReference>
<dbReference type="GO" id="GO:0015572">
    <property type="term" value="F:N-acetylglucosamine transmembrane transporter activity"/>
    <property type="evidence" value="ECO:0007669"/>
    <property type="project" value="InterPro"/>
</dbReference>
<dbReference type="GO" id="GO:0005886">
    <property type="term" value="C:plasma membrane"/>
    <property type="evidence" value="ECO:0007669"/>
    <property type="project" value="UniProtKB-SubCell"/>
</dbReference>
<keyword evidence="3" id="KW-1003">Cell membrane</keyword>
<feature type="transmembrane region" description="Helical" evidence="12">
    <location>
        <begin position="214"/>
        <end position="233"/>
    </location>
</feature>
<protein>
    <submittedName>
        <fullName evidence="15">PTS system N-acetylglucosamine-specific IIC component</fullName>
    </submittedName>
</protein>
<evidence type="ECO:0000256" key="11">
    <source>
        <dbReference type="PROSITE-ProRule" id="PRU00421"/>
    </source>
</evidence>
<reference evidence="15 16" key="1">
    <citation type="submission" date="2018-11" db="EMBL/GenBank/DDBJ databases">
        <title>Genomic Encyclopedia of Type Strains, Phase IV (KMG-IV): sequencing the most valuable type-strain genomes for metagenomic binning, comparative biology and taxonomic classification.</title>
        <authorList>
            <person name="Goeker M."/>
        </authorList>
    </citation>
    <scope>NUCLEOTIDE SEQUENCE [LARGE SCALE GENOMIC DNA]</scope>
    <source>
        <strain evidence="15 16">DSM 29158</strain>
    </source>
</reference>
<feature type="transmembrane region" description="Helical" evidence="12">
    <location>
        <begin position="157"/>
        <end position="177"/>
    </location>
</feature>
<gene>
    <name evidence="15" type="ORF">EDD62_1538</name>
</gene>
<evidence type="ECO:0000256" key="12">
    <source>
        <dbReference type="SAM" id="Phobius"/>
    </source>
</evidence>
<feature type="domain" description="PTS EIIB type-1" evidence="13">
    <location>
        <begin position="408"/>
        <end position="487"/>
    </location>
</feature>
<dbReference type="PANTHER" id="PTHR30009">
    <property type="entry name" value="CYTOCHROME C-TYPE SYNTHESIS PROTEIN AND PTS TRANSMEMBRANE COMPONENT"/>
    <property type="match status" value="1"/>
</dbReference>
<feature type="transmembrane region" description="Helical" evidence="12">
    <location>
        <begin position="327"/>
        <end position="349"/>
    </location>
</feature>
<dbReference type="PROSITE" id="PS51098">
    <property type="entry name" value="PTS_EIIB_TYPE_1"/>
    <property type="match status" value="1"/>
</dbReference>
<dbReference type="GO" id="GO:0008982">
    <property type="term" value="F:protein-N(PI)-phosphohistidine-sugar phosphotransferase activity"/>
    <property type="evidence" value="ECO:0007669"/>
    <property type="project" value="InterPro"/>
</dbReference>
<organism evidence="15 16">
    <name type="scientific">Abyssicoccus albus</name>
    <dbReference type="NCBI Taxonomy" id="1817405"/>
    <lineage>
        <taxon>Bacteria</taxon>
        <taxon>Bacillati</taxon>
        <taxon>Bacillota</taxon>
        <taxon>Bacilli</taxon>
        <taxon>Bacillales</taxon>
        <taxon>Abyssicoccaceae</taxon>
    </lineage>
</organism>
<dbReference type="Pfam" id="PF02378">
    <property type="entry name" value="PTS_EIIC"/>
    <property type="match status" value="1"/>
</dbReference>
<dbReference type="PANTHER" id="PTHR30009:SF4">
    <property type="entry name" value="PTS SYSTEM N-ACETYLGLUCOSAMINE-SPECIFIC EIICBA COMPONENT"/>
    <property type="match status" value="1"/>
</dbReference>
<dbReference type="InterPro" id="IPR001996">
    <property type="entry name" value="PTS_IIB_1"/>
</dbReference>
<evidence type="ECO:0000256" key="8">
    <source>
        <dbReference type="ARBA" id="ARBA00022777"/>
    </source>
</evidence>
<evidence type="ECO:0000313" key="16">
    <source>
        <dbReference type="Proteomes" id="UP000277108"/>
    </source>
</evidence>
<dbReference type="GO" id="GO:0090563">
    <property type="term" value="F:protein-phosphocysteine-sugar phosphotransferase activity"/>
    <property type="evidence" value="ECO:0007669"/>
    <property type="project" value="TreeGrafter"/>
</dbReference>
<accession>A0A3N5BCM8</accession>
<feature type="transmembrane region" description="Helical" evidence="12">
    <location>
        <begin position="12"/>
        <end position="33"/>
    </location>
</feature>
<keyword evidence="7 12" id="KW-0812">Transmembrane</keyword>
<dbReference type="EMBL" id="RKRK01000004">
    <property type="protein sequence ID" value="RPF55213.1"/>
    <property type="molecule type" value="Genomic_DNA"/>
</dbReference>
<keyword evidence="10 12" id="KW-0472">Membrane</keyword>
<evidence type="ECO:0000256" key="5">
    <source>
        <dbReference type="ARBA" id="ARBA00022679"/>
    </source>
</evidence>
<dbReference type="InterPro" id="IPR018113">
    <property type="entry name" value="PTrfase_EIIB_Cys"/>
</dbReference>
<keyword evidence="9 12" id="KW-1133">Transmembrane helix</keyword>
<dbReference type="InterPro" id="IPR013013">
    <property type="entry name" value="PTS_EIIC_1"/>
</dbReference>
<proteinExistence type="predicted"/>
<feature type="transmembrane region" description="Helical" evidence="12">
    <location>
        <begin position="183"/>
        <end position="202"/>
    </location>
</feature>
<keyword evidence="6" id="KW-0598">Phosphotransferase system</keyword>
<dbReference type="Gene3D" id="3.30.1360.60">
    <property type="entry name" value="Glucose permease domain IIB"/>
    <property type="match status" value="1"/>
</dbReference>
<name>A0A3N5BCM8_9BACL</name>
<comment type="subcellular location">
    <subcellularLocation>
        <location evidence="1">Cell membrane</location>
        <topology evidence="1">Multi-pass membrane protein</topology>
    </subcellularLocation>
</comment>
<feature type="transmembrane region" description="Helical" evidence="12">
    <location>
        <begin position="245"/>
        <end position="263"/>
    </location>
</feature>
<dbReference type="InterPro" id="IPR036878">
    <property type="entry name" value="Glu_permease_IIB"/>
</dbReference>
<feature type="transmembrane region" description="Helical" evidence="12">
    <location>
        <begin position="119"/>
        <end position="137"/>
    </location>
</feature>
<dbReference type="AlphaFoldDB" id="A0A3N5BCM8"/>
<dbReference type="GO" id="GO:0009401">
    <property type="term" value="P:phosphoenolpyruvate-dependent sugar phosphotransferase system"/>
    <property type="evidence" value="ECO:0007669"/>
    <property type="project" value="UniProtKB-KW"/>
</dbReference>
<dbReference type="InterPro" id="IPR003352">
    <property type="entry name" value="PTS_EIIC"/>
</dbReference>
<evidence type="ECO:0000256" key="6">
    <source>
        <dbReference type="ARBA" id="ARBA00022683"/>
    </source>
</evidence>
<sequence length="487" mass="52579">MMAYLQRMGRSLMLPIAVLPAAALLLGFGYLITNLNGGEEMMISALMTKAGDAILGHIATLFAVGLAFGMAKEKDGAAAITGIVAFLTITTLLSPETVASLKGIDVESVDMAFENIEKNVFIGILSGLIAAATYNGFSQIKLPDFLAFFSGKRLPSIMVAGMMIIISLIMLFLWPILFGGLVAFGTSISELGAVGAGIYGFFNRLLIPVGLHHALNSVFWFDTVGINDIGNFWSGEGEKGITGRYQAGFFPVMMFGLPAACLAMYHTANKENKKMVGSLLSAAALTAFLTGVTEPIEFSFMFLAPVLYVIHALLMGLSLFMAASFQWIAGFAFSGGAIDFFLSSSLPLANKPYMLILQGLVFALIYYFVFRFAILKFDLKTPGRTQMKENVTDLNTLNKNQNSNDKYDQQAVGILKGLGGASNIKELNYCTTRLRLEVKDAKLINESQIKDAGAYGVKKISDENVHVVVGTHVEHVAEAFKKCLTKG</sequence>
<keyword evidence="8" id="KW-0418">Kinase</keyword>
<feature type="transmembrane region" description="Helical" evidence="12">
    <location>
        <begin position="275"/>
        <end position="292"/>
    </location>
</feature>
<evidence type="ECO:0000256" key="9">
    <source>
        <dbReference type="ARBA" id="ARBA00022989"/>
    </source>
</evidence>
<keyword evidence="5" id="KW-0808">Transferase</keyword>
<evidence type="ECO:0000313" key="15">
    <source>
        <dbReference type="EMBL" id="RPF55213.1"/>
    </source>
</evidence>
<feature type="transmembrane region" description="Helical" evidence="12">
    <location>
        <begin position="298"/>
        <end position="320"/>
    </location>
</feature>
<feature type="active site" description="Phosphocysteine intermediate; for EIIB activity" evidence="11">
    <location>
        <position position="430"/>
    </location>
</feature>
<dbReference type="OrthoDB" id="9764327at2"/>
<feature type="transmembrane region" description="Helical" evidence="12">
    <location>
        <begin position="355"/>
        <end position="374"/>
    </location>
</feature>
<dbReference type="GO" id="GO:0019866">
    <property type="term" value="C:organelle inner membrane"/>
    <property type="evidence" value="ECO:0007669"/>
    <property type="project" value="InterPro"/>
</dbReference>
<dbReference type="NCBIfam" id="TIGR01998">
    <property type="entry name" value="PTS-II-BC-nag"/>
    <property type="match status" value="1"/>
</dbReference>
<dbReference type="GO" id="GO:0016301">
    <property type="term" value="F:kinase activity"/>
    <property type="evidence" value="ECO:0007669"/>
    <property type="project" value="UniProtKB-KW"/>
</dbReference>
<dbReference type="NCBIfam" id="TIGR00826">
    <property type="entry name" value="EIIB_glc"/>
    <property type="match status" value="1"/>
</dbReference>
<evidence type="ECO:0000256" key="7">
    <source>
        <dbReference type="ARBA" id="ARBA00022692"/>
    </source>
</evidence>
<feature type="transmembrane region" description="Helical" evidence="12">
    <location>
        <begin position="78"/>
        <end position="99"/>
    </location>
</feature>
<dbReference type="Pfam" id="PF00367">
    <property type="entry name" value="PTS_EIIB"/>
    <property type="match status" value="1"/>
</dbReference>
<dbReference type="CDD" id="cd00212">
    <property type="entry name" value="PTS_IIB_glc"/>
    <property type="match status" value="1"/>
</dbReference>
<feature type="domain" description="PTS EIIC type-1" evidence="14">
    <location>
        <begin position="1"/>
        <end position="386"/>
    </location>
</feature>
<keyword evidence="2" id="KW-0813">Transport</keyword>
<evidence type="ECO:0000259" key="13">
    <source>
        <dbReference type="PROSITE" id="PS51098"/>
    </source>
</evidence>